<keyword evidence="2" id="KW-1185">Reference proteome</keyword>
<protein>
    <submittedName>
        <fullName evidence="1">Uncharacterized protein</fullName>
    </submittedName>
</protein>
<reference evidence="1 2" key="1">
    <citation type="submission" date="2023-07" db="EMBL/GenBank/DDBJ databases">
        <title>Functional and genomic diversity of the sorghum phyllosphere microbiome.</title>
        <authorList>
            <person name="Shade A."/>
        </authorList>
    </citation>
    <scope>NUCLEOTIDE SEQUENCE [LARGE SCALE GENOMIC DNA]</scope>
    <source>
        <strain evidence="1 2">SORGH_AS_1064</strain>
    </source>
</reference>
<gene>
    <name evidence="1" type="ORF">QE404_000609</name>
</gene>
<evidence type="ECO:0000313" key="2">
    <source>
        <dbReference type="Proteomes" id="UP001225072"/>
    </source>
</evidence>
<name>A0ABU0TEN2_9FLAO</name>
<comment type="caution">
    <text evidence="1">The sequence shown here is derived from an EMBL/GenBank/DDBJ whole genome shotgun (WGS) entry which is preliminary data.</text>
</comment>
<dbReference type="EMBL" id="JAUTAL010000001">
    <property type="protein sequence ID" value="MDQ1095462.1"/>
    <property type="molecule type" value="Genomic_DNA"/>
</dbReference>
<dbReference type="Proteomes" id="UP001225072">
    <property type="component" value="Unassembled WGS sequence"/>
</dbReference>
<dbReference type="RefSeq" id="WP_307453704.1">
    <property type="nucleotide sequence ID" value="NZ_JAUTAL010000001.1"/>
</dbReference>
<proteinExistence type="predicted"/>
<evidence type="ECO:0000313" key="1">
    <source>
        <dbReference type="EMBL" id="MDQ1095462.1"/>
    </source>
</evidence>
<accession>A0ABU0TEN2</accession>
<sequence>MTLTGAEATMAMVTDILIGDGVTAIGEAITMHLFTEEAAPAAEDLSTVPIAEQDSINTTVLPDSEVTTEVSETPIPITDSEILTVDSEILPMAVSGIPIIWVVSDSRAI</sequence>
<organism evidence="1 2">
    <name type="scientific">Chryseobacterium camelliae</name>
    <dbReference type="NCBI Taxonomy" id="1265445"/>
    <lineage>
        <taxon>Bacteria</taxon>
        <taxon>Pseudomonadati</taxon>
        <taxon>Bacteroidota</taxon>
        <taxon>Flavobacteriia</taxon>
        <taxon>Flavobacteriales</taxon>
        <taxon>Weeksellaceae</taxon>
        <taxon>Chryseobacterium group</taxon>
        <taxon>Chryseobacterium</taxon>
    </lineage>
</organism>